<reference evidence="3" key="2">
    <citation type="submission" date="2020-09" db="EMBL/GenBank/DDBJ databases">
        <authorList>
            <person name="Sun Q."/>
            <person name="Zhou Y."/>
        </authorList>
    </citation>
    <scope>NUCLEOTIDE SEQUENCE</scope>
    <source>
        <strain evidence="3">CGMCC 4.7308</strain>
    </source>
</reference>
<dbReference type="InterPro" id="IPR043519">
    <property type="entry name" value="NT_sf"/>
</dbReference>
<evidence type="ECO:0000313" key="3">
    <source>
        <dbReference type="EMBL" id="GGM11310.1"/>
    </source>
</evidence>
<dbReference type="AlphaFoldDB" id="A0A917T8B6"/>
<dbReference type="CDD" id="cd05400">
    <property type="entry name" value="NT_2-5OAS_ClassI-CCAase"/>
    <property type="match status" value="1"/>
</dbReference>
<comment type="caution">
    <text evidence="3">The sequence shown here is derived from an EMBL/GenBank/DDBJ whole genome shotgun (WGS) entry which is preliminary data.</text>
</comment>
<protein>
    <recommendedName>
        <fullName evidence="5">Nucleotidyltransferase</fullName>
    </recommendedName>
</protein>
<name>A0A917T8B6_9ACTN</name>
<accession>A0A917T8B6</accession>
<feature type="region of interest" description="Disordered" evidence="2">
    <location>
        <begin position="318"/>
        <end position="340"/>
    </location>
</feature>
<dbReference type="GO" id="GO:0016779">
    <property type="term" value="F:nucleotidyltransferase activity"/>
    <property type="evidence" value="ECO:0007669"/>
    <property type="project" value="InterPro"/>
</dbReference>
<evidence type="ECO:0000256" key="2">
    <source>
        <dbReference type="SAM" id="MobiDB-lite"/>
    </source>
</evidence>
<dbReference type="Pfam" id="PF18144">
    <property type="entry name" value="SMODS"/>
    <property type="match status" value="1"/>
</dbReference>
<organism evidence="3 4">
    <name type="scientific">Nakamurella endophytica</name>
    <dbReference type="NCBI Taxonomy" id="1748367"/>
    <lineage>
        <taxon>Bacteria</taxon>
        <taxon>Bacillati</taxon>
        <taxon>Actinomycetota</taxon>
        <taxon>Actinomycetes</taxon>
        <taxon>Nakamurellales</taxon>
        <taxon>Nakamurellaceae</taxon>
        <taxon>Nakamurella</taxon>
    </lineage>
</organism>
<evidence type="ECO:0008006" key="5">
    <source>
        <dbReference type="Google" id="ProtNLM"/>
    </source>
</evidence>
<dbReference type="InterPro" id="IPR006116">
    <property type="entry name" value="NT_2-5OAS_ClassI-CCAase"/>
</dbReference>
<gene>
    <name evidence="3" type="ORF">GCM10011594_34100</name>
</gene>
<dbReference type="EMBL" id="BMNA01000009">
    <property type="protein sequence ID" value="GGM11310.1"/>
    <property type="molecule type" value="Genomic_DNA"/>
</dbReference>
<dbReference type="RefSeq" id="WP_188943613.1">
    <property type="nucleotide sequence ID" value="NZ_BMNA01000009.1"/>
</dbReference>
<dbReference type="Gene3D" id="3.30.460.10">
    <property type="entry name" value="Beta Polymerase, domain 2"/>
    <property type="match status" value="1"/>
</dbReference>
<keyword evidence="1" id="KW-0051">Antiviral defense</keyword>
<proteinExistence type="predicted"/>
<keyword evidence="4" id="KW-1185">Reference proteome</keyword>
<dbReference type="GO" id="GO:0051607">
    <property type="term" value="P:defense response to virus"/>
    <property type="evidence" value="ECO:0007669"/>
    <property type="project" value="UniProtKB-KW"/>
</dbReference>
<reference evidence="3" key="1">
    <citation type="journal article" date="2014" name="Int. J. Syst. Evol. Microbiol.">
        <title>Complete genome sequence of Corynebacterium casei LMG S-19264T (=DSM 44701T), isolated from a smear-ripened cheese.</title>
        <authorList>
            <consortium name="US DOE Joint Genome Institute (JGI-PGF)"/>
            <person name="Walter F."/>
            <person name="Albersmeier A."/>
            <person name="Kalinowski J."/>
            <person name="Ruckert C."/>
        </authorList>
    </citation>
    <scope>NUCLEOTIDE SEQUENCE</scope>
    <source>
        <strain evidence="3">CGMCC 4.7308</strain>
    </source>
</reference>
<evidence type="ECO:0000313" key="4">
    <source>
        <dbReference type="Proteomes" id="UP000655208"/>
    </source>
</evidence>
<dbReference type="Proteomes" id="UP000655208">
    <property type="component" value="Unassembled WGS sequence"/>
</dbReference>
<dbReference type="SUPFAM" id="SSF81301">
    <property type="entry name" value="Nucleotidyltransferase"/>
    <property type="match status" value="1"/>
</dbReference>
<sequence length="340" mass="36956">MTAAPKSVASAFETFNSNISLNPADRARAEHRHRDVASVLADARLAASTFLQGSFARKTMRKPLKDVDIVVVLPAEMEPRWRTASGARTVHELFKEPLRRRYGAKMSFDQTAQAGKALQLCFDDVDFTIDLVAAFDTGDPNWVDIANRHEGLWEPSNIRQLVRVVAERNQATDGRFIHQVRMVKEAVAQDDRLDGLCGLATESLTYAAVTQKMPHLRAVAATLRYAATAVAGQVLDPTGVDDLSAKWTPQQRAAWAYALDVAARRAEEALRLERDGQFTDAIATWSALLGEDFPDAPAGQSAADMIAAMASGGTVTSTGRVTSSVHGAGGGRPVRAWRTR</sequence>
<evidence type="ECO:0000256" key="1">
    <source>
        <dbReference type="ARBA" id="ARBA00023118"/>
    </source>
</evidence>